<name>B9K3F8_ALLAM</name>
<dbReference type="AlphaFoldDB" id="B9K3F8"/>
<evidence type="ECO:0000313" key="1">
    <source>
        <dbReference type="EMBL" id="ACM39406.1"/>
    </source>
</evidence>
<keyword evidence="1" id="KW-0614">Plasmid</keyword>
<evidence type="ECO:0000313" key="2">
    <source>
        <dbReference type="Proteomes" id="UP000001596"/>
    </source>
</evidence>
<organism evidence="1 2">
    <name type="scientific">Allorhizobium ampelinum (strain ATCC BAA-846 / DSM 112012 / S4)</name>
    <name type="common">Agrobacterium vitis (strain S4)</name>
    <dbReference type="NCBI Taxonomy" id="311402"/>
    <lineage>
        <taxon>Bacteria</taxon>
        <taxon>Pseudomonadati</taxon>
        <taxon>Pseudomonadota</taxon>
        <taxon>Alphaproteobacteria</taxon>
        <taxon>Hyphomicrobiales</taxon>
        <taxon>Rhizobiaceae</taxon>
        <taxon>Rhizobium/Agrobacterium group</taxon>
        <taxon>Allorhizobium</taxon>
        <taxon>Allorhizobium ampelinum</taxon>
    </lineage>
</organism>
<sequence>MMATTTQFNPLRLVNDAINNANMAGQTLTTDAIALLWKVAQGKLSKGDAAELSRTLIGTIIQKRERHEVRVVDKETAAALDAKQRPCPKYADNSSRYKLQRPIIAPPSSNSRSDVVRGHRFKTYLDHGLNTSRLTEGPGAFGSPSCGYANPAFIRVAAIRLAALGQWIANHAFGYTNPLALAIGQLLNAAPFS</sequence>
<dbReference type="Proteomes" id="UP000001596">
    <property type="component" value="Plasmid pAtS4c"/>
</dbReference>
<geneLocation type="plasmid" evidence="1 2">
    <name>pAtS4c</name>
</geneLocation>
<dbReference type="HOGENOM" id="CLU_1406142_0_0_5"/>
<keyword evidence="2" id="KW-1185">Reference proteome</keyword>
<dbReference type="EMBL" id="CP000636">
    <property type="protein sequence ID" value="ACM39406.1"/>
    <property type="molecule type" value="Genomic_DNA"/>
</dbReference>
<protein>
    <submittedName>
        <fullName evidence="1">Uncharacterized protein</fullName>
    </submittedName>
</protein>
<gene>
    <name evidence="1" type="ordered locus">Avi_9073</name>
</gene>
<reference evidence="1 2" key="1">
    <citation type="journal article" date="2009" name="J. Bacteriol.">
        <title>Genome sequences of three Agrobacterium biovars help elucidate the evolution of multichromosome genomes in bacteria.</title>
        <authorList>
            <person name="Slater S.C."/>
            <person name="Goldman B.S."/>
            <person name="Goodner B."/>
            <person name="Setubal J.C."/>
            <person name="Farrand S.K."/>
            <person name="Nester E.W."/>
            <person name="Burr T.J."/>
            <person name="Banta L."/>
            <person name="Dickerman A.W."/>
            <person name="Paulsen I."/>
            <person name="Otten L."/>
            <person name="Suen G."/>
            <person name="Welch R."/>
            <person name="Almeida N.F."/>
            <person name="Arnold F."/>
            <person name="Burton O.T."/>
            <person name="Du Z."/>
            <person name="Ewing A."/>
            <person name="Godsy E."/>
            <person name="Heisel S."/>
            <person name="Houmiel K.L."/>
            <person name="Jhaveri J."/>
            <person name="Lu J."/>
            <person name="Miller N.M."/>
            <person name="Norton S."/>
            <person name="Chen Q."/>
            <person name="Phoolcharoen W."/>
            <person name="Ohlin V."/>
            <person name="Ondrusek D."/>
            <person name="Pride N."/>
            <person name="Stricklin S.L."/>
            <person name="Sun J."/>
            <person name="Wheeler C."/>
            <person name="Wilson L."/>
            <person name="Zhu H."/>
            <person name="Wood D.W."/>
        </authorList>
    </citation>
    <scope>NUCLEOTIDE SEQUENCE [LARGE SCALE GENOMIC DNA]</scope>
    <source>
        <strain evidence="2">S4 / ATCC BAA-846</strain>
        <plasmid evidence="1 2">pAtS4c</plasmid>
    </source>
</reference>
<accession>B9K3F8</accession>
<dbReference type="KEGG" id="avi:Avi_9073"/>
<proteinExistence type="predicted"/>